<comment type="caution">
    <text evidence="2">The sequence shown here is derived from an EMBL/GenBank/DDBJ whole genome shotgun (WGS) entry which is preliminary data.</text>
</comment>
<keyword evidence="1" id="KW-1133">Transmembrane helix</keyword>
<keyword evidence="1" id="KW-0472">Membrane</keyword>
<evidence type="ECO:0000313" key="2">
    <source>
        <dbReference type="EMBL" id="OTY89651.1"/>
    </source>
</evidence>
<evidence type="ECO:0000256" key="1">
    <source>
        <dbReference type="SAM" id="Phobius"/>
    </source>
</evidence>
<gene>
    <name evidence="2" type="ORF">BK754_21410</name>
</gene>
<accession>A0A9X6IK68</accession>
<reference evidence="2 3" key="1">
    <citation type="submission" date="2016-10" db="EMBL/GenBank/DDBJ databases">
        <title>Comparative genomics of Bacillus thuringiensis reveals a path to pathogens against multiple invertebrate hosts.</title>
        <authorList>
            <person name="Zheng J."/>
            <person name="Gao Q."/>
            <person name="Liu H."/>
            <person name="Peng D."/>
            <person name="Ruan L."/>
            <person name="Sun M."/>
        </authorList>
    </citation>
    <scope>NUCLEOTIDE SEQUENCE [LARGE SCALE GENOMIC DNA]</scope>
    <source>
        <strain evidence="2">BGSC 4I4</strain>
    </source>
</reference>
<organism evidence="2 3">
    <name type="scientific">Bacillus thuringiensis serovar subtoxicus</name>
    <dbReference type="NCBI Taxonomy" id="475791"/>
    <lineage>
        <taxon>Bacteria</taxon>
        <taxon>Bacillati</taxon>
        <taxon>Bacillota</taxon>
        <taxon>Bacilli</taxon>
        <taxon>Bacillales</taxon>
        <taxon>Bacillaceae</taxon>
        <taxon>Bacillus</taxon>
        <taxon>Bacillus cereus group</taxon>
    </lineage>
</organism>
<protein>
    <submittedName>
        <fullName evidence="2">Uncharacterized protein</fullName>
    </submittedName>
</protein>
<keyword evidence="1" id="KW-0812">Transmembrane</keyword>
<dbReference type="Proteomes" id="UP000194882">
    <property type="component" value="Unassembled WGS sequence"/>
</dbReference>
<sequence>MVWANNQWGMNIPPLIKVSLYTYYKRHILFHKGICRFFFILTNLLLFFFLFRACKEAFISHK</sequence>
<feature type="transmembrane region" description="Helical" evidence="1">
    <location>
        <begin position="33"/>
        <end position="51"/>
    </location>
</feature>
<proteinExistence type="predicted"/>
<name>A0A9X6IK68_BACTU</name>
<dbReference type="EMBL" id="NFDT01000165">
    <property type="protein sequence ID" value="OTY89651.1"/>
    <property type="molecule type" value="Genomic_DNA"/>
</dbReference>
<dbReference type="AlphaFoldDB" id="A0A9X6IK68"/>
<evidence type="ECO:0000313" key="3">
    <source>
        <dbReference type="Proteomes" id="UP000194882"/>
    </source>
</evidence>